<name>A0ABV9EY29_9SPHN</name>
<evidence type="ECO:0000313" key="1">
    <source>
        <dbReference type="EMBL" id="MFC4594282.1"/>
    </source>
</evidence>
<dbReference type="RefSeq" id="WP_380803850.1">
    <property type="nucleotide sequence ID" value="NZ_JBHSFZ010000013.1"/>
</dbReference>
<protein>
    <submittedName>
        <fullName evidence="1">Uncharacterized protein</fullName>
    </submittedName>
</protein>
<comment type="caution">
    <text evidence="1">The sequence shown here is derived from an EMBL/GenBank/DDBJ whole genome shotgun (WGS) entry which is preliminary data.</text>
</comment>
<evidence type="ECO:0000313" key="2">
    <source>
        <dbReference type="Proteomes" id="UP001595957"/>
    </source>
</evidence>
<proteinExistence type="predicted"/>
<dbReference type="Proteomes" id="UP001595957">
    <property type="component" value="Unassembled WGS sequence"/>
</dbReference>
<gene>
    <name evidence="1" type="ORF">ACFO3E_08755</name>
</gene>
<dbReference type="EMBL" id="JBHSFZ010000013">
    <property type="protein sequence ID" value="MFC4594282.1"/>
    <property type="molecule type" value="Genomic_DNA"/>
</dbReference>
<organism evidence="1 2">
    <name type="scientific">Sphingobium tyrosinilyticum</name>
    <dbReference type="NCBI Taxonomy" id="2715436"/>
    <lineage>
        <taxon>Bacteria</taxon>
        <taxon>Pseudomonadati</taxon>
        <taxon>Pseudomonadota</taxon>
        <taxon>Alphaproteobacteria</taxon>
        <taxon>Sphingomonadales</taxon>
        <taxon>Sphingomonadaceae</taxon>
        <taxon>Sphingobium</taxon>
    </lineage>
</organism>
<reference evidence="2" key="1">
    <citation type="journal article" date="2019" name="Int. J. Syst. Evol. Microbiol.">
        <title>The Global Catalogue of Microorganisms (GCM) 10K type strain sequencing project: providing services to taxonomists for standard genome sequencing and annotation.</title>
        <authorList>
            <consortium name="The Broad Institute Genomics Platform"/>
            <consortium name="The Broad Institute Genome Sequencing Center for Infectious Disease"/>
            <person name="Wu L."/>
            <person name="Ma J."/>
        </authorList>
    </citation>
    <scope>NUCLEOTIDE SEQUENCE [LARGE SCALE GENOMIC DNA]</scope>
    <source>
        <strain evidence="2">NBRC 103632</strain>
    </source>
</reference>
<sequence length="114" mass="11222">MHATTTTATTKPTSWPDALASVTAAYATAASIGAGHAPGSAEEVSFNDAAAAIGDAVHALVAVPAPDIAAVSAKLKLLADEFGGADADHLTAISQDLARLAPADGELTVTDTIN</sequence>
<accession>A0ABV9EY29</accession>
<keyword evidence="2" id="KW-1185">Reference proteome</keyword>